<proteinExistence type="predicted"/>
<evidence type="ECO:0000313" key="3">
    <source>
        <dbReference type="EMBL" id="GGO68197.1"/>
    </source>
</evidence>
<evidence type="ECO:0000256" key="1">
    <source>
        <dbReference type="SAM" id="SignalP"/>
    </source>
</evidence>
<evidence type="ECO:0000313" key="4">
    <source>
        <dbReference type="Proteomes" id="UP000606935"/>
    </source>
</evidence>
<sequence>MKNITTLLFLSLFTSNVIASDAMLSSQTEKDTDDDKVFDVFDSAPEQKVKTMSIADLPIIQLSRISGNFNNKLEKGRYRINDTITITGMGLNQVKNPVVVIHNKQVTYNIKEVDLIKDGISFKLNIPESKYKIFVYTNGQSTNEIFLEPLSEKAPLIFGDNLVILVKGEEYRLPGTGFDADTTVQFGDESIKPISISSDSLSFKVPKSTKVRDFQVRNKFGLSNSIRVFKYK</sequence>
<keyword evidence="4" id="KW-1185">Reference proteome</keyword>
<dbReference type="Gene3D" id="2.60.40.10">
    <property type="entry name" value="Immunoglobulins"/>
    <property type="match status" value="1"/>
</dbReference>
<name>A0A917YWF0_9ALTE</name>
<feature type="chain" id="PRO_5036813254" description="IPT/TIG domain-containing protein" evidence="1">
    <location>
        <begin position="20"/>
        <end position="232"/>
    </location>
</feature>
<reference evidence="3" key="2">
    <citation type="submission" date="2020-09" db="EMBL/GenBank/DDBJ databases">
        <authorList>
            <person name="Sun Q."/>
            <person name="Zhou Y."/>
        </authorList>
    </citation>
    <scope>NUCLEOTIDE SEQUENCE</scope>
    <source>
        <strain evidence="3">CGMCC 1.7086</strain>
    </source>
</reference>
<gene>
    <name evidence="3" type="ORF">GCM10010982_16550</name>
</gene>
<reference evidence="3" key="1">
    <citation type="journal article" date="2014" name="Int. J. Syst. Evol. Microbiol.">
        <title>Complete genome sequence of Corynebacterium casei LMG S-19264T (=DSM 44701T), isolated from a smear-ripened cheese.</title>
        <authorList>
            <consortium name="US DOE Joint Genome Institute (JGI-PGF)"/>
            <person name="Walter F."/>
            <person name="Albersmeier A."/>
            <person name="Kalinowski J."/>
            <person name="Ruckert C."/>
        </authorList>
    </citation>
    <scope>NUCLEOTIDE SEQUENCE</scope>
    <source>
        <strain evidence="3">CGMCC 1.7086</strain>
    </source>
</reference>
<dbReference type="RefSeq" id="WP_188693089.1">
    <property type="nucleotide sequence ID" value="NZ_BMLS01000002.1"/>
</dbReference>
<accession>A0A917YWF0</accession>
<dbReference type="InterPro" id="IPR002909">
    <property type="entry name" value="IPT_dom"/>
</dbReference>
<evidence type="ECO:0000259" key="2">
    <source>
        <dbReference type="Pfam" id="PF01833"/>
    </source>
</evidence>
<comment type="caution">
    <text evidence="3">The sequence shown here is derived from an EMBL/GenBank/DDBJ whole genome shotgun (WGS) entry which is preliminary data.</text>
</comment>
<dbReference type="AlphaFoldDB" id="A0A917YWF0"/>
<feature type="domain" description="IPT/TIG" evidence="2">
    <location>
        <begin position="175"/>
        <end position="227"/>
    </location>
</feature>
<dbReference type="InterPro" id="IPR013783">
    <property type="entry name" value="Ig-like_fold"/>
</dbReference>
<keyword evidence="1" id="KW-0732">Signal</keyword>
<organism evidence="3 4">
    <name type="scientific">Bowmanella pacifica</name>
    <dbReference type="NCBI Taxonomy" id="502051"/>
    <lineage>
        <taxon>Bacteria</taxon>
        <taxon>Pseudomonadati</taxon>
        <taxon>Pseudomonadota</taxon>
        <taxon>Gammaproteobacteria</taxon>
        <taxon>Alteromonadales</taxon>
        <taxon>Alteromonadaceae</taxon>
        <taxon>Bowmanella</taxon>
    </lineage>
</organism>
<feature type="signal peptide" evidence="1">
    <location>
        <begin position="1"/>
        <end position="19"/>
    </location>
</feature>
<dbReference type="Proteomes" id="UP000606935">
    <property type="component" value="Unassembled WGS sequence"/>
</dbReference>
<protein>
    <recommendedName>
        <fullName evidence="2">IPT/TIG domain-containing protein</fullName>
    </recommendedName>
</protein>
<dbReference type="Pfam" id="PF01833">
    <property type="entry name" value="TIG"/>
    <property type="match status" value="1"/>
</dbReference>
<dbReference type="EMBL" id="BMLS01000002">
    <property type="protein sequence ID" value="GGO68197.1"/>
    <property type="molecule type" value="Genomic_DNA"/>
</dbReference>